<reference evidence="1" key="1">
    <citation type="submission" date="2021-03" db="EMBL/GenBank/DDBJ databases">
        <title>Revisited historic fungal species revealed as producer of novel bioactive compounds through whole genome sequencing and comparative genomics.</title>
        <authorList>
            <person name="Vignolle G.A."/>
            <person name="Hochenegger N."/>
            <person name="Mach R.L."/>
            <person name="Mach-Aigner A.R."/>
            <person name="Javad Rahimi M."/>
            <person name="Salim K.A."/>
            <person name="Chan C.M."/>
            <person name="Lim L.B.L."/>
            <person name="Cai F."/>
            <person name="Druzhinina I.S."/>
            <person name="U'Ren J.M."/>
            <person name="Derntl C."/>
        </authorList>
    </citation>
    <scope>NUCLEOTIDE SEQUENCE</scope>
    <source>
        <strain evidence="1">TUCIM 5799</strain>
    </source>
</reference>
<dbReference type="EMBL" id="JAFIMR010000001">
    <property type="protein sequence ID" value="KAI1881599.1"/>
    <property type="molecule type" value="Genomic_DNA"/>
</dbReference>
<dbReference type="AlphaFoldDB" id="A0A9P9WYI7"/>
<dbReference type="Proteomes" id="UP000829685">
    <property type="component" value="Unassembled WGS sequence"/>
</dbReference>
<protein>
    <submittedName>
        <fullName evidence="1">Uncharacterized protein</fullName>
    </submittedName>
</protein>
<evidence type="ECO:0000313" key="1">
    <source>
        <dbReference type="EMBL" id="KAI1881599.1"/>
    </source>
</evidence>
<dbReference type="PANTHER" id="PTHR34714">
    <property type="entry name" value="EGF-LIKE DOMAIN-CONTAINING PROTEIN"/>
    <property type="match status" value="1"/>
</dbReference>
<dbReference type="PANTHER" id="PTHR34714:SF2">
    <property type="entry name" value="EGF-LIKE DOMAIN-CONTAINING PROTEIN"/>
    <property type="match status" value="1"/>
</dbReference>
<keyword evidence="2" id="KW-1185">Reference proteome</keyword>
<gene>
    <name evidence="1" type="ORF">JX265_000425</name>
</gene>
<organism evidence="1 2">
    <name type="scientific">Neoarthrinium moseri</name>
    <dbReference type="NCBI Taxonomy" id="1658444"/>
    <lineage>
        <taxon>Eukaryota</taxon>
        <taxon>Fungi</taxon>
        <taxon>Dikarya</taxon>
        <taxon>Ascomycota</taxon>
        <taxon>Pezizomycotina</taxon>
        <taxon>Sordariomycetes</taxon>
        <taxon>Xylariomycetidae</taxon>
        <taxon>Amphisphaeriales</taxon>
        <taxon>Apiosporaceae</taxon>
        <taxon>Neoarthrinium</taxon>
    </lineage>
</organism>
<comment type="caution">
    <text evidence="1">The sequence shown here is derived from an EMBL/GenBank/DDBJ whole genome shotgun (WGS) entry which is preliminary data.</text>
</comment>
<name>A0A9P9WYI7_9PEZI</name>
<evidence type="ECO:0000313" key="2">
    <source>
        <dbReference type="Proteomes" id="UP000829685"/>
    </source>
</evidence>
<proteinExistence type="predicted"/>
<accession>A0A9P9WYI7</accession>
<sequence length="831" mass="90004">MTTPRFLSPQTYESLNDRIKAYTDEPVFYENYDVVGAVGHARAADLEIGSAIAKITKSNPKAELVELEFYADRLSCLTVIQPPKTCALMTFVARIALAGSRVKIQITDDMLIMLHCGTVAAPITFEFLIAQKPSVVVSVDPATMPTSHRCWAIQASADGTASVQSIPDSLAVHFNAPSLVDLIKDDGQLASIGHDVYNDNLRRLLDYQLLLASVLQEREPTAAYELARFVLQICDGIAKGLEYYARASALVAYKVVGEGRLIAPSVPKLDLSIAQQVLDSRLLAAATFDDAFRDLRSLDANSENVKLFATVALEASVDSEQAYAFIADLAGQRFNAAQEALKKAQSHFQSLQLSFKDRQTAFKDGIESWKTKNILKAVGEGLFAVAAIAGSIAVACVAPPAGAAGIAAGAAGVGKAVEGVAAAAKQIGTMAKIIEVIKNIYSKLKPGLEKVDKLVAALTTIIKLSSSMSAIDEAAEKTIKSMSMPASKGDDSINLTADWDAFQAEMNKLYDSIKEEDINGAAEFFLAITQMVIRGKALLAAQVAVASTGEAYLTVLTQGITQQRHTDRLRKAIPKISGNTSALRLVRLTMAERLLTLRIWITLDFQQYLSAYTWHALDSKRPITVDPMKDLGSFRADAAVLQAAAAQVGGRVRAQTRKFRFTSTGALTAQANPMVLSSDFVESLRQDRSVSFSLDIMNPVFSKYSRVRTTGFRIFLDGAQTDKDTPISLRVVLGREMKDLAPDRVSESDAVDLSVQNAPRILNFVTTESVFGFECIGSTKEILMDGALSGEHRTSPLSPFRAWNIHVESDADLSAVERITLELTCEVSYLS</sequence>